<feature type="transmembrane region" description="Helical" evidence="1">
    <location>
        <begin position="6"/>
        <end position="26"/>
    </location>
</feature>
<dbReference type="EMBL" id="AHCD03000040">
    <property type="protein sequence ID" value="KAF7783824.1"/>
    <property type="molecule type" value="Genomic_DNA"/>
</dbReference>
<keyword evidence="1" id="KW-0472">Membrane</keyword>
<sequence length="38" mass="4327">MRSAIYFVRIIISYVHAAAGLLMWVCSVDLSLQYSDFS</sequence>
<name>A0A8T0C5E1_9GAMM</name>
<evidence type="ECO:0000313" key="3">
    <source>
        <dbReference type="Proteomes" id="UP000016480"/>
    </source>
</evidence>
<gene>
    <name evidence="2" type="ORF">PRUB_a5134</name>
</gene>
<keyword evidence="1" id="KW-1133">Transmembrane helix</keyword>
<organism evidence="2 3">
    <name type="scientific">Pseudoalteromonas rubra</name>
    <dbReference type="NCBI Taxonomy" id="43658"/>
    <lineage>
        <taxon>Bacteria</taxon>
        <taxon>Pseudomonadati</taxon>
        <taxon>Pseudomonadota</taxon>
        <taxon>Gammaproteobacteria</taxon>
        <taxon>Alteromonadales</taxon>
        <taxon>Pseudoalteromonadaceae</taxon>
        <taxon>Pseudoalteromonas</taxon>
    </lineage>
</organism>
<evidence type="ECO:0000256" key="1">
    <source>
        <dbReference type="SAM" id="Phobius"/>
    </source>
</evidence>
<dbReference type="AlphaFoldDB" id="A0A8T0C5E1"/>
<accession>A0A8T0C5E1</accession>
<comment type="caution">
    <text evidence="2">The sequence shown here is derived from an EMBL/GenBank/DDBJ whole genome shotgun (WGS) entry which is preliminary data.</text>
</comment>
<reference evidence="2 3" key="1">
    <citation type="journal article" date="2012" name="J. Bacteriol.">
        <title>Genome sequence of the cycloprodigiosin-producing bacterial strain Pseudoalteromonas rubra ATCC 29570(T).</title>
        <authorList>
            <person name="Xie B.B."/>
            <person name="Shu Y.L."/>
            <person name="Qin Q.L."/>
            <person name="Rong J.C."/>
            <person name="Zhang X.Y."/>
            <person name="Chen X.L."/>
            <person name="Zhou B.C."/>
            <person name="Zhang Y.Z."/>
        </authorList>
    </citation>
    <scope>NUCLEOTIDE SEQUENCE [LARGE SCALE GENOMIC DNA]</scope>
    <source>
        <strain evidence="2 3">DSM 6842</strain>
    </source>
</reference>
<evidence type="ECO:0000313" key="2">
    <source>
        <dbReference type="EMBL" id="KAF7783824.1"/>
    </source>
</evidence>
<keyword evidence="1" id="KW-0812">Transmembrane</keyword>
<proteinExistence type="predicted"/>
<protein>
    <submittedName>
        <fullName evidence="2">Uncharacterized protein</fullName>
    </submittedName>
</protein>
<dbReference type="Proteomes" id="UP000016480">
    <property type="component" value="Unassembled WGS sequence"/>
</dbReference>